<dbReference type="PROSITE" id="PS51257">
    <property type="entry name" value="PROKAR_LIPOPROTEIN"/>
    <property type="match status" value="1"/>
</dbReference>
<dbReference type="EMBL" id="UINC01003317">
    <property type="protein sequence ID" value="SVA05250.1"/>
    <property type="molecule type" value="Genomic_DNA"/>
</dbReference>
<dbReference type="AlphaFoldDB" id="A0A381SMI6"/>
<dbReference type="SUPFAM" id="SSF51905">
    <property type="entry name" value="FAD/NAD(P)-binding domain"/>
    <property type="match status" value="1"/>
</dbReference>
<dbReference type="Gene3D" id="3.30.560.10">
    <property type="entry name" value="Glucose Oxidase, domain 3"/>
    <property type="match status" value="1"/>
</dbReference>
<sequence>MRDADFIIVGAGSAGCVLAARLTEDSNADVVLLEAGGSDRNLIIQMPAALSMPMNTRRFNWGFRTEPEPFLDNRVLDCPRGLCLGGSSSINGMVYVRGHPRDFDGWEAKGAEGWNYQACLPYFKKAETWSAGADQYRGGDGPVAVCAGNEMRLNPMYQAFIDAGQEAGYPITSDYNGYQQEGFGPMHMTVDGGVRASTAQAYLRPVMIRENLRLVTNTLVHRVLLEDRRAVGIEYEKDGHVFTVRARKEVILSAGSIGSPVLLQRSGIGPRQVLRDVGVECIEDLAGVGENLQDHLEVYFQYQCLRPISLNGKLGAIEKAKIGAKWLLFKRGLGATNHFESCGFIRSRAGIEWPDIQYHFLPGAMRYDGRAAFDGHGFQVHVGPNRPTSRGRVQILSANPFANPRIQFNYLSDEHDREDFRRCIRLSREILMQSALSAYRGAEIQPGSNVTSDYDIDAWVRQNCESAYHPSCTCRIGAREDPLAVLDTECRVRNIDSLRVVDSSVFPTITNGNLNAPTIMVAERVADMIRGSELLAPANVPVWIDPNWQSQQRIGETHTAD</sequence>
<evidence type="ECO:0000256" key="1">
    <source>
        <dbReference type="ARBA" id="ARBA00001974"/>
    </source>
</evidence>
<dbReference type="GO" id="GO:0016020">
    <property type="term" value="C:membrane"/>
    <property type="evidence" value="ECO:0007669"/>
    <property type="project" value="TreeGrafter"/>
</dbReference>
<evidence type="ECO:0000256" key="2">
    <source>
        <dbReference type="ARBA" id="ARBA00010790"/>
    </source>
</evidence>
<dbReference type="InterPro" id="IPR007867">
    <property type="entry name" value="GMC_OxRtase_C"/>
</dbReference>
<comment type="similarity">
    <text evidence="2">Belongs to the GMC oxidoreductase family.</text>
</comment>
<dbReference type="GO" id="GO:0019285">
    <property type="term" value="P:glycine betaine biosynthetic process from choline"/>
    <property type="evidence" value="ECO:0007669"/>
    <property type="project" value="InterPro"/>
</dbReference>
<proteinExistence type="inferred from homology"/>
<dbReference type="InterPro" id="IPR012132">
    <property type="entry name" value="GMC_OxRdtase"/>
</dbReference>
<dbReference type="SUPFAM" id="SSF54373">
    <property type="entry name" value="FAD-linked reductases, C-terminal domain"/>
    <property type="match status" value="1"/>
</dbReference>
<evidence type="ECO:0000256" key="3">
    <source>
        <dbReference type="ARBA" id="ARBA00022630"/>
    </source>
</evidence>
<gene>
    <name evidence="7" type="ORF">METZ01_LOCUS58104</name>
</gene>
<keyword evidence="5" id="KW-0560">Oxidoreductase</keyword>
<evidence type="ECO:0000259" key="6">
    <source>
        <dbReference type="PROSITE" id="PS00624"/>
    </source>
</evidence>
<evidence type="ECO:0000256" key="5">
    <source>
        <dbReference type="ARBA" id="ARBA00023002"/>
    </source>
</evidence>
<dbReference type="NCBIfam" id="NF002550">
    <property type="entry name" value="PRK02106.1"/>
    <property type="match status" value="1"/>
</dbReference>
<accession>A0A381SMI6</accession>
<dbReference type="InterPro" id="IPR036188">
    <property type="entry name" value="FAD/NAD-bd_sf"/>
</dbReference>
<dbReference type="NCBIfam" id="TIGR01810">
    <property type="entry name" value="betA"/>
    <property type="match status" value="1"/>
</dbReference>
<dbReference type="Gene3D" id="3.50.50.60">
    <property type="entry name" value="FAD/NAD(P)-binding domain"/>
    <property type="match status" value="1"/>
</dbReference>
<dbReference type="Pfam" id="PF05199">
    <property type="entry name" value="GMC_oxred_C"/>
    <property type="match status" value="1"/>
</dbReference>
<dbReference type="InterPro" id="IPR000172">
    <property type="entry name" value="GMC_OxRdtase_N"/>
</dbReference>
<keyword evidence="4" id="KW-0274">FAD</keyword>
<dbReference type="PROSITE" id="PS00624">
    <property type="entry name" value="GMC_OXRED_2"/>
    <property type="match status" value="1"/>
</dbReference>
<reference evidence="7" key="1">
    <citation type="submission" date="2018-05" db="EMBL/GenBank/DDBJ databases">
        <authorList>
            <person name="Lanie J.A."/>
            <person name="Ng W.-L."/>
            <person name="Kazmierczak K.M."/>
            <person name="Andrzejewski T.M."/>
            <person name="Davidsen T.M."/>
            <person name="Wayne K.J."/>
            <person name="Tettelin H."/>
            <person name="Glass J.I."/>
            <person name="Rusch D."/>
            <person name="Podicherti R."/>
            <person name="Tsui H.-C.T."/>
            <person name="Winkler M.E."/>
        </authorList>
    </citation>
    <scope>NUCLEOTIDE SEQUENCE</scope>
</reference>
<feature type="domain" description="Glucose-methanol-choline oxidoreductase N-terminal" evidence="6">
    <location>
        <begin position="255"/>
        <end position="269"/>
    </location>
</feature>
<dbReference type="PANTHER" id="PTHR11552">
    <property type="entry name" value="GLUCOSE-METHANOL-CHOLINE GMC OXIDOREDUCTASE"/>
    <property type="match status" value="1"/>
</dbReference>
<protein>
    <recommendedName>
        <fullName evidence="6">Glucose-methanol-choline oxidoreductase N-terminal domain-containing protein</fullName>
    </recommendedName>
</protein>
<comment type="cofactor">
    <cofactor evidence="1">
        <name>FAD</name>
        <dbReference type="ChEBI" id="CHEBI:57692"/>
    </cofactor>
</comment>
<evidence type="ECO:0000313" key="7">
    <source>
        <dbReference type="EMBL" id="SVA05250.1"/>
    </source>
</evidence>
<dbReference type="PIRSF" id="PIRSF000137">
    <property type="entry name" value="Alcohol_oxidase"/>
    <property type="match status" value="1"/>
</dbReference>
<dbReference type="InterPro" id="IPR011533">
    <property type="entry name" value="BetA"/>
</dbReference>
<dbReference type="Pfam" id="PF00732">
    <property type="entry name" value="GMC_oxred_N"/>
    <property type="match status" value="1"/>
</dbReference>
<dbReference type="GO" id="GO:0008812">
    <property type="term" value="F:choline dehydrogenase activity"/>
    <property type="evidence" value="ECO:0007669"/>
    <property type="project" value="InterPro"/>
</dbReference>
<evidence type="ECO:0000256" key="4">
    <source>
        <dbReference type="ARBA" id="ARBA00022827"/>
    </source>
</evidence>
<organism evidence="7">
    <name type="scientific">marine metagenome</name>
    <dbReference type="NCBI Taxonomy" id="408172"/>
    <lineage>
        <taxon>unclassified sequences</taxon>
        <taxon>metagenomes</taxon>
        <taxon>ecological metagenomes</taxon>
    </lineage>
</organism>
<keyword evidence="3" id="KW-0285">Flavoprotein</keyword>
<dbReference type="GO" id="GO:0050660">
    <property type="term" value="F:flavin adenine dinucleotide binding"/>
    <property type="evidence" value="ECO:0007669"/>
    <property type="project" value="InterPro"/>
</dbReference>
<dbReference type="PANTHER" id="PTHR11552:SF147">
    <property type="entry name" value="CHOLINE DEHYDROGENASE, MITOCHONDRIAL"/>
    <property type="match status" value="1"/>
</dbReference>
<name>A0A381SMI6_9ZZZZ</name>